<dbReference type="InterPro" id="IPR051384">
    <property type="entry name" value="Mth_GPCR"/>
</dbReference>
<reference evidence="2" key="2">
    <citation type="submission" date="2022-10" db="EMBL/GenBank/DDBJ databases">
        <authorList>
            <consortium name="ENA_rothamsted_submissions"/>
            <consortium name="culmorum"/>
            <person name="King R."/>
        </authorList>
    </citation>
    <scope>NUCLEOTIDE SEQUENCE</scope>
</reference>
<dbReference type="Proteomes" id="UP001153620">
    <property type="component" value="Chromosome 2"/>
</dbReference>
<name>A0A9N9RXS6_9DIPT</name>
<dbReference type="Gene3D" id="1.20.1070.10">
    <property type="entry name" value="Rhodopsin 7-helix transmembrane proteins"/>
    <property type="match status" value="1"/>
</dbReference>
<feature type="transmembrane region" description="Helical" evidence="1">
    <location>
        <begin position="287"/>
        <end position="307"/>
    </location>
</feature>
<feature type="transmembrane region" description="Helical" evidence="1">
    <location>
        <begin position="7"/>
        <end position="25"/>
    </location>
</feature>
<dbReference type="PANTHER" id="PTHR47154:SF2">
    <property type="entry name" value="G-PROTEIN COUPLED RECEPTOR MTH-RELATED"/>
    <property type="match status" value="1"/>
</dbReference>
<feature type="transmembrane region" description="Helical" evidence="1">
    <location>
        <begin position="334"/>
        <end position="354"/>
    </location>
</feature>
<dbReference type="GO" id="GO:0008528">
    <property type="term" value="F:G protein-coupled peptide receptor activity"/>
    <property type="evidence" value="ECO:0007669"/>
    <property type="project" value="TreeGrafter"/>
</dbReference>
<dbReference type="PANTHER" id="PTHR47154">
    <property type="entry name" value="G-PROTEIN COUPLED RECEPTOR MTH-RELATED"/>
    <property type="match status" value="1"/>
</dbReference>
<proteinExistence type="predicted"/>
<evidence type="ECO:0000256" key="1">
    <source>
        <dbReference type="SAM" id="Phobius"/>
    </source>
</evidence>
<reference evidence="2" key="1">
    <citation type="submission" date="2022-01" db="EMBL/GenBank/DDBJ databases">
        <authorList>
            <person name="King R."/>
        </authorList>
    </citation>
    <scope>NUCLEOTIDE SEQUENCE</scope>
</reference>
<feature type="transmembrane region" description="Helical" evidence="1">
    <location>
        <begin position="205"/>
        <end position="228"/>
    </location>
</feature>
<feature type="transmembrane region" description="Helical" evidence="1">
    <location>
        <begin position="181"/>
        <end position="199"/>
    </location>
</feature>
<keyword evidence="1" id="KW-0472">Membrane</keyword>
<organism evidence="2 3">
    <name type="scientific">Chironomus riparius</name>
    <dbReference type="NCBI Taxonomy" id="315576"/>
    <lineage>
        <taxon>Eukaryota</taxon>
        <taxon>Metazoa</taxon>
        <taxon>Ecdysozoa</taxon>
        <taxon>Arthropoda</taxon>
        <taxon>Hexapoda</taxon>
        <taxon>Insecta</taxon>
        <taxon>Pterygota</taxon>
        <taxon>Neoptera</taxon>
        <taxon>Endopterygota</taxon>
        <taxon>Diptera</taxon>
        <taxon>Nematocera</taxon>
        <taxon>Chironomoidea</taxon>
        <taxon>Chironomidae</taxon>
        <taxon>Chironominae</taxon>
        <taxon>Chironomus</taxon>
    </lineage>
</organism>
<dbReference type="GO" id="GO:0005886">
    <property type="term" value="C:plasma membrane"/>
    <property type="evidence" value="ECO:0007669"/>
    <property type="project" value="TreeGrafter"/>
</dbReference>
<sequence>MHLKKIFTFSSSILYLTLVSLFLYYSKLEIICGYESLCIRFCSLDTEEFSDKFLFDEFMEGKIHMYDYDEYDMMNIIRGPPLCNGKIKPLEILKEKENKFKVYDTGELKSNNDQYAPYSFCLERDDKSFQKFIPMICTDEELTVHKSALMMMTLTSIIILVLTLSVYLYYSELRDFKGKMIIFFLVSMIFTYVVIPGFFDLEQHYFKLINLLVALGFSSGNLWLNSMILNIYLRIRDFRFSKPRVDKFASYCTYVAVFTSFSVIYSAWRWETSNYRKIPGNRDTHAIKFITIFHTYFIFVDLVILIITSIKMRNVTKVIGFTERVEFEKEKKIFWIYMKLFGIMSVTWSIQIFALEEETNHLSCVIADLIMFCSAVNVSGIFVGRKKVRNLIFNRN</sequence>
<accession>A0A9N9RXS6</accession>
<gene>
    <name evidence="2" type="ORF">CHIRRI_LOCUS8226</name>
</gene>
<keyword evidence="1" id="KW-1133">Transmembrane helix</keyword>
<dbReference type="AlphaFoldDB" id="A0A9N9RXS6"/>
<protein>
    <submittedName>
        <fullName evidence="2">Uncharacterized protein</fullName>
    </submittedName>
</protein>
<feature type="transmembrane region" description="Helical" evidence="1">
    <location>
        <begin position="248"/>
        <end position="267"/>
    </location>
</feature>
<dbReference type="EMBL" id="OU895878">
    <property type="protein sequence ID" value="CAG9805354.1"/>
    <property type="molecule type" value="Genomic_DNA"/>
</dbReference>
<evidence type="ECO:0000313" key="3">
    <source>
        <dbReference type="Proteomes" id="UP001153620"/>
    </source>
</evidence>
<feature type="transmembrane region" description="Helical" evidence="1">
    <location>
        <begin position="360"/>
        <end position="383"/>
    </location>
</feature>
<feature type="transmembrane region" description="Helical" evidence="1">
    <location>
        <begin position="148"/>
        <end position="169"/>
    </location>
</feature>
<evidence type="ECO:0000313" key="2">
    <source>
        <dbReference type="EMBL" id="CAG9805354.1"/>
    </source>
</evidence>
<keyword evidence="3" id="KW-1185">Reference proteome</keyword>
<keyword evidence="1" id="KW-0812">Transmembrane</keyword>